<feature type="transmembrane region" description="Helical" evidence="5">
    <location>
        <begin position="42"/>
        <end position="61"/>
    </location>
</feature>
<feature type="transmembrane region" description="Helical" evidence="5">
    <location>
        <begin position="73"/>
        <end position="98"/>
    </location>
</feature>
<dbReference type="AlphaFoldDB" id="A0A1L9SS21"/>
<feature type="domain" description="Major facilitator superfamily (MFS) profile" evidence="6">
    <location>
        <begin position="40"/>
        <end position="473"/>
    </location>
</feature>
<accession>A0A1L9SS21</accession>
<feature type="transmembrane region" description="Helical" evidence="5">
    <location>
        <begin position="165"/>
        <end position="182"/>
    </location>
</feature>
<dbReference type="PANTHER" id="PTHR23502:SF60">
    <property type="entry name" value="MAJOR FACILITATOR SUPERFAMILY (MFS) PROFILE DOMAIN-CONTAINING PROTEIN-RELATED"/>
    <property type="match status" value="1"/>
</dbReference>
<evidence type="ECO:0000313" key="7">
    <source>
        <dbReference type="EMBL" id="OJJ49999.1"/>
    </source>
</evidence>
<dbReference type="GO" id="GO:0022857">
    <property type="term" value="F:transmembrane transporter activity"/>
    <property type="evidence" value="ECO:0007669"/>
    <property type="project" value="InterPro"/>
</dbReference>
<dbReference type="OrthoDB" id="6770063at2759"/>
<evidence type="ECO:0000256" key="3">
    <source>
        <dbReference type="ARBA" id="ARBA00022989"/>
    </source>
</evidence>
<keyword evidence="3 5" id="KW-1133">Transmembrane helix</keyword>
<evidence type="ECO:0000256" key="5">
    <source>
        <dbReference type="SAM" id="Phobius"/>
    </source>
</evidence>
<keyword evidence="2 5" id="KW-0812">Transmembrane</keyword>
<dbReference type="Proteomes" id="UP000184188">
    <property type="component" value="Unassembled WGS sequence"/>
</dbReference>
<feature type="transmembrane region" description="Helical" evidence="5">
    <location>
        <begin position="415"/>
        <end position="435"/>
    </location>
</feature>
<protein>
    <recommendedName>
        <fullName evidence="6">Major facilitator superfamily (MFS) profile domain-containing protein</fullName>
    </recommendedName>
</protein>
<feature type="transmembrane region" description="Helical" evidence="5">
    <location>
        <begin position="441"/>
        <end position="463"/>
    </location>
</feature>
<feature type="transmembrane region" description="Helical" evidence="5">
    <location>
        <begin position="261"/>
        <end position="285"/>
    </location>
</feature>
<dbReference type="EMBL" id="KV878337">
    <property type="protein sequence ID" value="OJJ49999.1"/>
    <property type="molecule type" value="Genomic_DNA"/>
</dbReference>
<feature type="transmembrane region" description="Helical" evidence="5">
    <location>
        <begin position="194"/>
        <end position="214"/>
    </location>
</feature>
<organism evidence="7 8">
    <name type="scientific">Penicilliopsis zonata CBS 506.65</name>
    <dbReference type="NCBI Taxonomy" id="1073090"/>
    <lineage>
        <taxon>Eukaryota</taxon>
        <taxon>Fungi</taxon>
        <taxon>Dikarya</taxon>
        <taxon>Ascomycota</taxon>
        <taxon>Pezizomycotina</taxon>
        <taxon>Eurotiomycetes</taxon>
        <taxon>Eurotiomycetidae</taxon>
        <taxon>Eurotiales</taxon>
        <taxon>Aspergillaceae</taxon>
        <taxon>Penicilliopsis</taxon>
    </lineage>
</organism>
<feature type="transmembrane region" description="Helical" evidence="5">
    <location>
        <begin position="346"/>
        <end position="365"/>
    </location>
</feature>
<name>A0A1L9SS21_9EURO</name>
<dbReference type="Pfam" id="PF07690">
    <property type="entry name" value="MFS_1"/>
    <property type="match status" value="1"/>
</dbReference>
<dbReference type="STRING" id="1073090.A0A1L9SS21"/>
<dbReference type="Gene3D" id="1.20.1250.20">
    <property type="entry name" value="MFS general substrate transporter like domains"/>
    <property type="match status" value="1"/>
</dbReference>
<dbReference type="PANTHER" id="PTHR23502">
    <property type="entry name" value="MAJOR FACILITATOR SUPERFAMILY"/>
    <property type="match status" value="1"/>
</dbReference>
<dbReference type="SUPFAM" id="SSF103473">
    <property type="entry name" value="MFS general substrate transporter"/>
    <property type="match status" value="1"/>
</dbReference>
<comment type="subcellular location">
    <subcellularLocation>
        <location evidence="1">Membrane</location>
        <topology evidence="1">Multi-pass membrane protein</topology>
    </subcellularLocation>
</comment>
<dbReference type="VEuPathDB" id="FungiDB:ASPZODRAFT_149466"/>
<dbReference type="InterPro" id="IPR020846">
    <property type="entry name" value="MFS_dom"/>
</dbReference>
<dbReference type="GeneID" id="34611954"/>
<dbReference type="InterPro" id="IPR011701">
    <property type="entry name" value="MFS"/>
</dbReference>
<dbReference type="RefSeq" id="XP_022584509.1">
    <property type="nucleotide sequence ID" value="XM_022725489.1"/>
</dbReference>
<feature type="transmembrane region" description="Helical" evidence="5">
    <location>
        <begin position="371"/>
        <end position="394"/>
    </location>
</feature>
<keyword evidence="8" id="KW-1185">Reference proteome</keyword>
<feature type="transmembrane region" description="Helical" evidence="5">
    <location>
        <begin position="105"/>
        <end position="123"/>
    </location>
</feature>
<dbReference type="GO" id="GO:0005886">
    <property type="term" value="C:plasma membrane"/>
    <property type="evidence" value="ECO:0007669"/>
    <property type="project" value="TreeGrafter"/>
</dbReference>
<feature type="transmembrane region" description="Helical" evidence="5">
    <location>
        <begin position="297"/>
        <end position="317"/>
    </location>
</feature>
<feature type="transmembrane region" description="Helical" evidence="5">
    <location>
        <begin position="135"/>
        <end position="153"/>
    </location>
</feature>
<evidence type="ECO:0000256" key="2">
    <source>
        <dbReference type="ARBA" id="ARBA00022692"/>
    </source>
</evidence>
<evidence type="ECO:0000256" key="4">
    <source>
        <dbReference type="ARBA" id="ARBA00023136"/>
    </source>
</evidence>
<evidence type="ECO:0000256" key="1">
    <source>
        <dbReference type="ARBA" id="ARBA00004141"/>
    </source>
</evidence>
<keyword evidence="4 5" id="KW-0472">Membrane</keyword>
<dbReference type="PROSITE" id="PS50850">
    <property type="entry name" value="MFS"/>
    <property type="match status" value="1"/>
</dbReference>
<reference evidence="8" key="1">
    <citation type="journal article" date="2017" name="Genome Biol.">
        <title>Comparative genomics reveals high biological diversity and specific adaptations in the industrially and medically important fungal genus Aspergillus.</title>
        <authorList>
            <person name="de Vries R.P."/>
            <person name="Riley R."/>
            <person name="Wiebenga A."/>
            <person name="Aguilar-Osorio G."/>
            <person name="Amillis S."/>
            <person name="Uchima C.A."/>
            <person name="Anderluh G."/>
            <person name="Asadollahi M."/>
            <person name="Askin M."/>
            <person name="Barry K."/>
            <person name="Battaglia E."/>
            <person name="Bayram O."/>
            <person name="Benocci T."/>
            <person name="Braus-Stromeyer S.A."/>
            <person name="Caldana C."/>
            <person name="Canovas D."/>
            <person name="Cerqueira G.C."/>
            <person name="Chen F."/>
            <person name="Chen W."/>
            <person name="Choi C."/>
            <person name="Clum A."/>
            <person name="Dos Santos R.A."/>
            <person name="Damasio A.R."/>
            <person name="Diallinas G."/>
            <person name="Emri T."/>
            <person name="Fekete E."/>
            <person name="Flipphi M."/>
            <person name="Freyberg S."/>
            <person name="Gallo A."/>
            <person name="Gournas C."/>
            <person name="Habgood R."/>
            <person name="Hainaut M."/>
            <person name="Harispe M.L."/>
            <person name="Henrissat B."/>
            <person name="Hilden K.S."/>
            <person name="Hope R."/>
            <person name="Hossain A."/>
            <person name="Karabika E."/>
            <person name="Karaffa L."/>
            <person name="Karanyi Z."/>
            <person name="Krasevec N."/>
            <person name="Kuo A."/>
            <person name="Kusch H."/>
            <person name="LaButti K."/>
            <person name="Lagendijk E.L."/>
            <person name="Lapidus A."/>
            <person name="Levasseur A."/>
            <person name="Lindquist E."/>
            <person name="Lipzen A."/>
            <person name="Logrieco A.F."/>
            <person name="MacCabe A."/>
            <person name="Maekelae M.R."/>
            <person name="Malavazi I."/>
            <person name="Melin P."/>
            <person name="Meyer V."/>
            <person name="Mielnichuk N."/>
            <person name="Miskei M."/>
            <person name="Molnar A.P."/>
            <person name="Mule G."/>
            <person name="Ngan C.Y."/>
            <person name="Orejas M."/>
            <person name="Orosz E."/>
            <person name="Ouedraogo J.P."/>
            <person name="Overkamp K.M."/>
            <person name="Park H.-S."/>
            <person name="Perrone G."/>
            <person name="Piumi F."/>
            <person name="Punt P.J."/>
            <person name="Ram A.F."/>
            <person name="Ramon A."/>
            <person name="Rauscher S."/>
            <person name="Record E."/>
            <person name="Riano-Pachon D.M."/>
            <person name="Robert V."/>
            <person name="Roehrig J."/>
            <person name="Ruller R."/>
            <person name="Salamov A."/>
            <person name="Salih N.S."/>
            <person name="Samson R.A."/>
            <person name="Sandor E."/>
            <person name="Sanguinetti M."/>
            <person name="Schuetze T."/>
            <person name="Sepcic K."/>
            <person name="Shelest E."/>
            <person name="Sherlock G."/>
            <person name="Sophianopoulou V."/>
            <person name="Squina F.M."/>
            <person name="Sun H."/>
            <person name="Susca A."/>
            <person name="Todd R.B."/>
            <person name="Tsang A."/>
            <person name="Unkles S.E."/>
            <person name="van de Wiele N."/>
            <person name="van Rossen-Uffink D."/>
            <person name="Oliveira J.V."/>
            <person name="Vesth T.C."/>
            <person name="Visser J."/>
            <person name="Yu J.-H."/>
            <person name="Zhou M."/>
            <person name="Andersen M.R."/>
            <person name="Archer D.B."/>
            <person name="Baker S.E."/>
            <person name="Benoit I."/>
            <person name="Brakhage A.A."/>
            <person name="Braus G.H."/>
            <person name="Fischer R."/>
            <person name="Frisvad J.C."/>
            <person name="Goldman G.H."/>
            <person name="Houbraken J."/>
            <person name="Oakley B."/>
            <person name="Pocsi I."/>
            <person name="Scazzocchio C."/>
            <person name="Seiboth B."/>
            <person name="vanKuyk P.A."/>
            <person name="Wortman J."/>
            <person name="Dyer P.S."/>
            <person name="Grigoriev I.V."/>
        </authorList>
    </citation>
    <scope>NUCLEOTIDE SEQUENCE [LARGE SCALE GENOMIC DNA]</scope>
    <source>
        <strain evidence="8">CBS 506.65</strain>
    </source>
</reference>
<proteinExistence type="predicted"/>
<sequence length="473" mass="51315">MAGGQSTCLDQLQAEYGSTWDGPSDPANPFNWSPVRKITTGVIFSMSQLVTIMSASMLAAAENKIAQDLQVSAATVQIIFSTYFLGLGLGSFLIAALAEMNGRKSVWVAACLWYILWSSVSPLGRSAALMVVGRFFAGTGGSVGITLVGPVMTDMYGASDRGKSLAVASVLTYLGPALGPLMGGVVTDLVGWQWLFWVTSIVCAIILCVGMVFIRESYAPVLLRRAAAKRGVTNTNTKHIRLLDHFRRPIALLFRRPIVQLLGLVAAVNFGIYALMLSTFARLWMTSYHESAMVSSLHYFAFAIGMTIAAQGGGYAMDTIYRVMQRRAGERHGDDGASPSRPEYRVPFIVPGMLLVPAGLFWYAWTAESSAPWPSVDIGAAVFTVGITVVNQGLMAYQLDEFAQYGASANAATRLLSYIFAFVLPIFAPQLYAVLGDAWGNSLLAFITILLGWPIPWILWVWGERLRALGRAR</sequence>
<dbReference type="InterPro" id="IPR036259">
    <property type="entry name" value="MFS_trans_sf"/>
</dbReference>
<gene>
    <name evidence="7" type="ORF">ASPZODRAFT_149466</name>
</gene>
<evidence type="ECO:0000313" key="8">
    <source>
        <dbReference type="Proteomes" id="UP000184188"/>
    </source>
</evidence>
<evidence type="ECO:0000259" key="6">
    <source>
        <dbReference type="PROSITE" id="PS50850"/>
    </source>
</evidence>